<keyword evidence="5" id="KW-1185">Reference proteome</keyword>
<keyword evidence="1" id="KW-0808">Transferase</keyword>
<dbReference type="InterPro" id="IPR037359">
    <property type="entry name" value="NST/OST"/>
</dbReference>
<evidence type="ECO:0000313" key="5">
    <source>
        <dbReference type="Proteomes" id="UP000738126"/>
    </source>
</evidence>
<dbReference type="Gene3D" id="3.40.50.300">
    <property type="entry name" value="P-loop containing nucleotide triphosphate hydrolases"/>
    <property type="match status" value="1"/>
</dbReference>
<protein>
    <recommendedName>
        <fullName evidence="3">Sulfotransferase domain-containing protein</fullName>
    </recommendedName>
</protein>
<dbReference type="Pfam" id="PF00685">
    <property type="entry name" value="Sulfotransfer_1"/>
    <property type="match status" value="1"/>
</dbReference>
<gene>
    <name evidence="4" type="ORF">CKO13_02600</name>
</gene>
<comment type="caution">
    <text evidence="4">The sequence shown here is derived from an EMBL/GenBank/DDBJ whole genome shotgun (WGS) entry which is preliminary data.</text>
</comment>
<dbReference type="Proteomes" id="UP000738126">
    <property type="component" value="Unassembled WGS sequence"/>
</dbReference>
<proteinExistence type="predicted"/>
<dbReference type="PANTHER" id="PTHR10605:SF56">
    <property type="entry name" value="BIFUNCTIONAL HEPARAN SULFATE N-DEACETYLASE_N-SULFOTRANSFERASE"/>
    <property type="match status" value="1"/>
</dbReference>
<evidence type="ECO:0000313" key="4">
    <source>
        <dbReference type="EMBL" id="MBK1725925.1"/>
    </source>
</evidence>
<evidence type="ECO:0000259" key="3">
    <source>
        <dbReference type="Pfam" id="PF00685"/>
    </source>
</evidence>
<dbReference type="RefSeq" id="WP_200256537.1">
    <property type="nucleotide sequence ID" value="NZ_NRSH01000015.1"/>
</dbReference>
<name>A0ABS1E2B6_9GAMM</name>
<dbReference type="PANTHER" id="PTHR10605">
    <property type="entry name" value="HEPARAN SULFATE SULFOTRANSFERASE"/>
    <property type="match status" value="1"/>
</dbReference>
<evidence type="ECO:0000256" key="1">
    <source>
        <dbReference type="ARBA" id="ARBA00022679"/>
    </source>
</evidence>
<dbReference type="EMBL" id="NRSH01000015">
    <property type="protein sequence ID" value="MBK1725925.1"/>
    <property type="molecule type" value="Genomic_DNA"/>
</dbReference>
<dbReference type="InterPro" id="IPR000863">
    <property type="entry name" value="Sulfotransferase_dom"/>
</dbReference>
<evidence type="ECO:0000256" key="2">
    <source>
        <dbReference type="ARBA" id="ARBA00023180"/>
    </source>
</evidence>
<keyword evidence="2" id="KW-0325">Glycoprotein</keyword>
<accession>A0ABS1E2B6</accession>
<dbReference type="InterPro" id="IPR027417">
    <property type="entry name" value="P-loop_NTPase"/>
</dbReference>
<sequence>MKSKQAPNFFIPGAPKCGTTSLADWLASHPNIYMSPLKEPNYFSSDLHPPHKRSKPQYFRLFKGCSEAHQAIGEASVWYLYSDVAVPRIEKEIPGSRYIVCIRNPAEMAYSLHRELLGGAENIADFERAWRAQRERAQGQQIHARCDKPSFLLYSQSCALGTQLQKLLKRVPQERVLIVFLEDMKDNPREQYKRALDFLGVPDDGRTFFPVSNPRSEKRWYWMAALVSHLIKLRRRLFPYLGTGIIRSLRELNSSSKNSTEITSAMYTELIDYFLEEIQIIERITQRDLSHWR</sequence>
<reference evidence="4 5" key="1">
    <citation type="journal article" date="2020" name="Microorganisms">
        <title>Osmotic Adaptation and Compatible Solute Biosynthesis of Phototrophic Bacteria as Revealed from Genome Analyses.</title>
        <authorList>
            <person name="Imhoff J.F."/>
            <person name="Rahn T."/>
            <person name="Kunzel S."/>
            <person name="Keller A."/>
            <person name="Neulinger S.C."/>
        </authorList>
    </citation>
    <scope>NUCLEOTIDE SEQUENCE [LARGE SCALE GENOMIC DNA]</scope>
    <source>
        <strain evidence="4 5">DSM 15116</strain>
    </source>
</reference>
<feature type="domain" description="Sulfotransferase" evidence="3">
    <location>
        <begin position="8"/>
        <end position="202"/>
    </location>
</feature>
<dbReference type="SUPFAM" id="SSF52540">
    <property type="entry name" value="P-loop containing nucleoside triphosphate hydrolases"/>
    <property type="match status" value="1"/>
</dbReference>
<organism evidence="4 5">
    <name type="scientific">Halorhodospira neutriphila</name>
    <dbReference type="NCBI Taxonomy" id="168379"/>
    <lineage>
        <taxon>Bacteria</taxon>
        <taxon>Pseudomonadati</taxon>
        <taxon>Pseudomonadota</taxon>
        <taxon>Gammaproteobacteria</taxon>
        <taxon>Chromatiales</taxon>
        <taxon>Ectothiorhodospiraceae</taxon>
        <taxon>Halorhodospira</taxon>
    </lineage>
</organism>